<protein>
    <recommendedName>
        <fullName evidence="4">FAD binding domain protein</fullName>
    </recommendedName>
</protein>
<evidence type="ECO:0000313" key="3">
    <source>
        <dbReference type="Proteomes" id="UP000327362"/>
    </source>
</evidence>
<feature type="compositionally biased region" description="Low complexity" evidence="1">
    <location>
        <begin position="96"/>
        <end position="114"/>
    </location>
</feature>
<evidence type="ECO:0008006" key="4">
    <source>
        <dbReference type="Google" id="ProtNLM"/>
    </source>
</evidence>
<dbReference type="Pfam" id="PF13450">
    <property type="entry name" value="NAD_binding_8"/>
    <property type="match status" value="1"/>
</dbReference>
<accession>A0AAI8SPT6</accession>
<dbReference type="SUPFAM" id="SSF51905">
    <property type="entry name" value="FAD/NAD(P)-binding domain"/>
    <property type="match status" value="1"/>
</dbReference>
<dbReference type="PANTHER" id="PTHR43734">
    <property type="entry name" value="PHYTOENE DESATURASE"/>
    <property type="match status" value="1"/>
</dbReference>
<proteinExistence type="predicted"/>
<dbReference type="EMBL" id="AP020326">
    <property type="protein sequence ID" value="BBN49385.1"/>
    <property type="molecule type" value="Genomic_DNA"/>
</dbReference>
<evidence type="ECO:0000313" key="2">
    <source>
        <dbReference type="EMBL" id="BBN49385.1"/>
    </source>
</evidence>
<dbReference type="Gene3D" id="3.50.50.60">
    <property type="entry name" value="FAD/NAD(P)-binding domain"/>
    <property type="match status" value="1"/>
</dbReference>
<feature type="region of interest" description="Disordered" evidence="1">
    <location>
        <begin position="96"/>
        <end position="135"/>
    </location>
</feature>
<sequence length="135" mass="13975">MRTIEGSADHVVVIGAGLAGLSAALHLAGRGRAVTVVEREAWPGGRAGRRDIDGYQIDTGPTVLTMPDIIEDTFRPSATPWPGDWSCARWIPRTAPCSPTAAASTSTASRTGWPTPSPSSPAASRRRATGGCGHG</sequence>
<reference evidence="2 3" key="1">
    <citation type="submission" date="2019-09" db="EMBL/GenBank/DDBJ databases">
        <title>Complete genome sequence of Mycobacterium avium subsp. hominissuis strain JP-H-1.</title>
        <authorList>
            <person name="Kinoshita Y."/>
            <person name="Niwa H."/>
            <person name="Uchida-Fujii E."/>
            <person name="Nukada T."/>
        </authorList>
    </citation>
    <scope>NUCLEOTIDE SEQUENCE [LARGE SCALE GENOMIC DNA]</scope>
    <source>
        <strain evidence="2 3">JP-H-1</strain>
    </source>
</reference>
<gene>
    <name evidence="2" type="ORF">JPH1_38600</name>
</gene>
<dbReference type="PANTHER" id="PTHR43734:SF1">
    <property type="entry name" value="PHYTOENE DESATURASE"/>
    <property type="match status" value="1"/>
</dbReference>
<dbReference type="Proteomes" id="UP000327362">
    <property type="component" value="Chromosome"/>
</dbReference>
<organism evidence="2 3">
    <name type="scientific">Mycobacterium avium subsp. hominissuis</name>
    <dbReference type="NCBI Taxonomy" id="439334"/>
    <lineage>
        <taxon>Bacteria</taxon>
        <taxon>Bacillati</taxon>
        <taxon>Actinomycetota</taxon>
        <taxon>Actinomycetes</taxon>
        <taxon>Mycobacteriales</taxon>
        <taxon>Mycobacteriaceae</taxon>
        <taxon>Mycobacterium</taxon>
        <taxon>Mycobacterium avium complex (MAC)</taxon>
    </lineage>
</organism>
<evidence type="ECO:0000256" key="1">
    <source>
        <dbReference type="SAM" id="MobiDB-lite"/>
    </source>
</evidence>
<dbReference type="InterPro" id="IPR036188">
    <property type="entry name" value="FAD/NAD-bd_sf"/>
</dbReference>
<dbReference type="AlphaFoldDB" id="A0AAI8SPT6"/>
<name>A0AAI8SPT6_MYCAV</name>